<feature type="transmembrane region" description="Helical" evidence="10">
    <location>
        <begin position="1301"/>
        <end position="1324"/>
    </location>
</feature>
<dbReference type="SFLD" id="SFLDG00002">
    <property type="entry name" value="C1.7:_P-type_atpase_like"/>
    <property type="match status" value="1"/>
</dbReference>
<name>A0ABQ7J967_9APIC</name>
<keyword evidence="13" id="KW-0378">Hydrolase</keyword>
<dbReference type="PROSITE" id="PS00154">
    <property type="entry name" value="ATPASE_E1_E2"/>
    <property type="match status" value="1"/>
</dbReference>
<dbReference type="SUPFAM" id="SSF81660">
    <property type="entry name" value="Metal cation-transporting ATPase, ATP-binding domain N"/>
    <property type="match status" value="1"/>
</dbReference>
<keyword evidence="5" id="KW-0067">ATP-binding</keyword>
<evidence type="ECO:0000256" key="7">
    <source>
        <dbReference type="ARBA" id="ARBA00022967"/>
    </source>
</evidence>
<feature type="transmembrane region" description="Helical" evidence="10">
    <location>
        <begin position="235"/>
        <end position="257"/>
    </location>
</feature>
<dbReference type="SUPFAM" id="SSF81665">
    <property type="entry name" value="Calcium ATPase, transmembrane domain M"/>
    <property type="match status" value="1"/>
</dbReference>
<dbReference type="InterPro" id="IPR006544">
    <property type="entry name" value="P-type_TPase_V"/>
</dbReference>
<dbReference type="SUPFAM" id="SSF81653">
    <property type="entry name" value="Calcium ATPase, transduction domain A"/>
    <property type="match status" value="1"/>
</dbReference>
<dbReference type="SFLD" id="SFLDS00003">
    <property type="entry name" value="Haloacid_Dehalogenase"/>
    <property type="match status" value="1"/>
</dbReference>
<feature type="domain" description="P-type ATPase A" evidence="12">
    <location>
        <begin position="611"/>
        <end position="728"/>
    </location>
</feature>
<keyword evidence="11" id="KW-0732">Signal</keyword>
<evidence type="ECO:0000256" key="1">
    <source>
        <dbReference type="ARBA" id="ARBA00004141"/>
    </source>
</evidence>
<dbReference type="Gene3D" id="3.40.1110.10">
    <property type="entry name" value="Calcium-transporting ATPase, cytoplasmic domain N"/>
    <property type="match status" value="1"/>
</dbReference>
<evidence type="ECO:0000313" key="14">
    <source>
        <dbReference type="Proteomes" id="UP000823046"/>
    </source>
</evidence>
<dbReference type="PANTHER" id="PTHR45630">
    <property type="entry name" value="CATION-TRANSPORTING ATPASE-RELATED"/>
    <property type="match status" value="1"/>
</dbReference>
<feature type="transmembrane region" description="Helical" evidence="10">
    <location>
        <begin position="1384"/>
        <end position="1403"/>
    </location>
</feature>
<comment type="subcellular location">
    <subcellularLocation>
        <location evidence="1">Membrane</location>
        <topology evidence="1">Multi-pass membrane protein</topology>
    </subcellularLocation>
</comment>
<dbReference type="Pfam" id="PF13246">
    <property type="entry name" value="Cation_ATPase"/>
    <property type="match status" value="1"/>
</dbReference>
<keyword evidence="2 10" id="KW-0812">Transmembrane</keyword>
<keyword evidence="8 10" id="KW-1133">Transmembrane helix</keyword>
<keyword evidence="9 10" id="KW-0472">Membrane</keyword>
<feature type="chain" id="PRO_5045317549" evidence="11">
    <location>
        <begin position="21"/>
        <end position="1486"/>
    </location>
</feature>
<accession>A0ABQ7J967</accession>
<evidence type="ECO:0000256" key="4">
    <source>
        <dbReference type="ARBA" id="ARBA00022741"/>
    </source>
</evidence>
<dbReference type="InterPro" id="IPR023298">
    <property type="entry name" value="ATPase_P-typ_TM_dom_sf"/>
</dbReference>
<feature type="transmembrane region" description="Helical" evidence="10">
    <location>
        <begin position="1353"/>
        <end position="1372"/>
    </location>
</feature>
<gene>
    <name evidence="13" type="ORF">IE077_003435</name>
</gene>
<feature type="transmembrane region" description="Helical" evidence="10">
    <location>
        <begin position="304"/>
        <end position="327"/>
    </location>
</feature>
<keyword evidence="3" id="KW-0479">Metal-binding</keyword>
<keyword evidence="7" id="KW-1278">Translocase</keyword>
<dbReference type="SFLD" id="SFLDF00027">
    <property type="entry name" value="p-type_atpase"/>
    <property type="match status" value="1"/>
</dbReference>
<evidence type="ECO:0000256" key="6">
    <source>
        <dbReference type="ARBA" id="ARBA00022842"/>
    </source>
</evidence>
<evidence type="ECO:0000256" key="3">
    <source>
        <dbReference type="ARBA" id="ARBA00022723"/>
    </source>
</evidence>
<evidence type="ECO:0000313" key="13">
    <source>
        <dbReference type="EMBL" id="KAF8820210.1"/>
    </source>
</evidence>
<dbReference type="InterPro" id="IPR023299">
    <property type="entry name" value="ATPase_P-typ_cyto_dom_N"/>
</dbReference>
<dbReference type="Gene3D" id="3.40.50.1000">
    <property type="entry name" value="HAD superfamily/HAD-like"/>
    <property type="match status" value="1"/>
</dbReference>
<organism evidence="13 14">
    <name type="scientific">Cardiosporidium cionae</name>
    <dbReference type="NCBI Taxonomy" id="476202"/>
    <lineage>
        <taxon>Eukaryota</taxon>
        <taxon>Sar</taxon>
        <taxon>Alveolata</taxon>
        <taxon>Apicomplexa</taxon>
        <taxon>Aconoidasida</taxon>
        <taxon>Nephromycida</taxon>
        <taxon>Cardiosporidium</taxon>
    </lineage>
</organism>
<evidence type="ECO:0000259" key="12">
    <source>
        <dbReference type="Pfam" id="PF00122"/>
    </source>
</evidence>
<feature type="transmembrane region" description="Helical" evidence="10">
    <location>
        <begin position="1237"/>
        <end position="1255"/>
    </location>
</feature>
<sequence>MAVALYAATICLYFFLSVNGQIADLPRFFTPNVLDAEGNLCSASRPSRTLKCPVFGIKINKGNSDSFIPYSQKEIEAQCANLKFPGCTGNEKLFPDGVCRVCPTGHVIDGDGTGDLFCVNTNDTSKTIRYTNPFNCGGANEFQRETQNIYRPCYSSATAPQVTLAEYYKRNDFNQVLTMAACQKNMPVVTTKTVVTQNAKTSSYDFNLILKTSHELPYGFVQCPRKPQTYNFSSIGWILLYVFLAVSATILLSYSVYKKMMEKNFSQSLKQDQSNVTRDATIGEEVDVEILETKMRMVGYNNDMFGTIAYYTFWSTSWLWHFLFLLLTLDEYGMLIGTLCPSVPFGSCSYNWRTGFGCASGCLFSWNWLGGIYSEWPYESASGGIAQLYATVFVLSAIMAIWWIATLIFYSNLKFIFRVKCSIEAATHVVVYKRKEKELRLDSDEHTVVSKILRKLDSITGKSSNNEYDMETCEVKKDASSKYFVFQCLKYTFDNRSSTYNLIRVNVANTHNEFQQLSDKGLSSSSAMQIRQKVGDNQISFQVPSVPQSIWNEFFSMFYIYQFVFLWLWYNFFYWLMAFVLTVVVIIAGTISIVVTRESQKNMKKMSEVKGIVTALRDGKWIQLRSQEVLPGDVLKLHSGESITCDSVLVSGRCVMNESALTGEPTPVPKIPVNNSTQSFGSSSEDLKYSLLSGTRVESVSVGKFGDTRCVVVATGAQTKQGELVRSMLYPPKLRFKFDDHIRVVFLIMGFIAIFTIAWIAFVQYFKIITIYYGLFTVSQMFSPLIPAIFAAGQARCSSTLKKKNIFCVELARTYVSAKVKTFCFDKTGTLTKQGMEFYGVCPLQSNNLFAEVTRHPSLNMQKYLGCCHELEFLSNDGINSLAGNEVDIAMYESSGFTFESIHDDVSVIKKDNSIFSILKRFEFNRDLMLMSVIVESNNGQRSVFTKGSYEKVAERCKPETVPTNFAQRTSELAMQGYYVLGIAEGPLDNQMDILRIHRDTVEKDLTFVGLILFKNDLKMDTAEVLDEMREGNIRNVMITGDNVYTACSIAKESRLSCGKQIIYGDVEVTRGPVVWRYFPDKTVVSPIGLLQRAADISDVDLAITGPALNTLLHTPYESLAGKGEAIGSFLGVSGKTDAMRYLLPYMRIFSRMKPAQKVEVVKLHMERAVTGMCGDGANDAAALRIAHCGVAVASGSNSATIVAPFSSANSSIGVAAEVVRQGRGALSSAFAGYKRLIMYGQMLFAIKVFLYHGFLQLSETAWILIDSFINVGFSLTILLSHSASKLTPNRPTSKLLGLELFMSIIFQIAILFAMIITGMSMLLGQDWYACKNFDVSLANLAEWWTMGDNYEGAVLAVVGVYQMINMGFVYNHGFEYRKWWFKNYGLMALWAIYFALWTAILFSPPNFLSCLFRMNCGDASVLTRWDKLKDIGFKDSLLLPFSDYFPNSFAPVGCPCTETIAYTGALDTCEREYISCSAPHYNQSD</sequence>
<keyword evidence="14" id="KW-1185">Reference proteome</keyword>
<dbReference type="EMBL" id="JADAQX010000446">
    <property type="protein sequence ID" value="KAF8820210.1"/>
    <property type="molecule type" value="Genomic_DNA"/>
</dbReference>
<feature type="transmembrane region" description="Helical" evidence="10">
    <location>
        <begin position="550"/>
        <end position="570"/>
    </location>
</feature>
<dbReference type="InterPro" id="IPR018303">
    <property type="entry name" value="ATPase_P-typ_P_site"/>
</dbReference>
<feature type="transmembrane region" description="Helical" evidence="10">
    <location>
        <begin position="1261"/>
        <end position="1280"/>
    </location>
</feature>
<dbReference type="Gene3D" id="2.70.150.10">
    <property type="entry name" value="Calcium-transporting ATPase, cytoplasmic transduction domain A"/>
    <property type="match status" value="1"/>
</dbReference>
<keyword evidence="4" id="KW-0547">Nucleotide-binding</keyword>
<dbReference type="Proteomes" id="UP000823046">
    <property type="component" value="Unassembled WGS sequence"/>
</dbReference>
<dbReference type="PRINTS" id="PR00119">
    <property type="entry name" value="CATATPASE"/>
</dbReference>
<proteinExistence type="predicted"/>
<feature type="transmembrane region" description="Helical" evidence="10">
    <location>
        <begin position="771"/>
        <end position="793"/>
    </location>
</feature>
<keyword evidence="6" id="KW-0460">Magnesium</keyword>
<feature type="transmembrane region" description="Helical" evidence="10">
    <location>
        <begin position="388"/>
        <end position="410"/>
    </location>
</feature>
<feature type="transmembrane region" description="Helical" evidence="10">
    <location>
        <begin position="744"/>
        <end position="765"/>
    </location>
</feature>
<reference evidence="13 14" key="1">
    <citation type="journal article" date="2020" name="bioRxiv">
        <title>Metabolic contributions of an alphaproteobacterial endosymbiont in the apicomplexan Cardiosporidium cionae.</title>
        <authorList>
            <person name="Hunter E.S."/>
            <person name="Paight C.J."/>
            <person name="Lane C.E."/>
        </authorList>
    </citation>
    <scope>NUCLEOTIDE SEQUENCE [LARGE SCALE GENOMIC DNA]</scope>
    <source>
        <strain evidence="13">ESH_2018</strain>
    </source>
</reference>
<dbReference type="GO" id="GO:0016787">
    <property type="term" value="F:hydrolase activity"/>
    <property type="evidence" value="ECO:0007669"/>
    <property type="project" value="UniProtKB-KW"/>
</dbReference>
<evidence type="ECO:0000256" key="9">
    <source>
        <dbReference type="ARBA" id="ARBA00023136"/>
    </source>
</evidence>
<dbReference type="PANTHER" id="PTHR45630:SF11">
    <property type="entry name" value="CATION-TRANSPORTING P-TYPE ATPASE N-TERMINAL DOMAIN-CONTAINING PROTEIN"/>
    <property type="match status" value="1"/>
</dbReference>
<dbReference type="Pfam" id="PF00122">
    <property type="entry name" value="E1-E2_ATPase"/>
    <property type="match status" value="1"/>
</dbReference>
<feature type="signal peptide" evidence="11">
    <location>
        <begin position="1"/>
        <end position="20"/>
    </location>
</feature>
<evidence type="ECO:0000256" key="10">
    <source>
        <dbReference type="SAM" id="Phobius"/>
    </source>
</evidence>
<dbReference type="InterPro" id="IPR044492">
    <property type="entry name" value="P_typ_ATPase_HD_dom"/>
</dbReference>
<protein>
    <submittedName>
        <fullName evidence="13">Haloacid dehalogenase family hydrolase domain-containing protein</fullName>
    </submittedName>
</protein>
<evidence type="ECO:0000256" key="2">
    <source>
        <dbReference type="ARBA" id="ARBA00022692"/>
    </source>
</evidence>
<dbReference type="InterPro" id="IPR023214">
    <property type="entry name" value="HAD_sf"/>
</dbReference>
<dbReference type="InterPro" id="IPR008250">
    <property type="entry name" value="ATPase_P-typ_transduc_dom_A_sf"/>
</dbReference>
<evidence type="ECO:0000256" key="5">
    <source>
        <dbReference type="ARBA" id="ARBA00022840"/>
    </source>
</evidence>
<evidence type="ECO:0000256" key="8">
    <source>
        <dbReference type="ARBA" id="ARBA00022989"/>
    </source>
</evidence>
<evidence type="ECO:0000256" key="11">
    <source>
        <dbReference type="SAM" id="SignalP"/>
    </source>
</evidence>
<comment type="caution">
    <text evidence="13">The sequence shown here is derived from an EMBL/GenBank/DDBJ whole genome shotgun (WGS) entry which is preliminary data.</text>
</comment>
<dbReference type="SUPFAM" id="SSF56784">
    <property type="entry name" value="HAD-like"/>
    <property type="match status" value="1"/>
</dbReference>
<feature type="transmembrane region" description="Helical" evidence="10">
    <location>
        <begin position="576"/>
        <end position="596"/>
    </location>
</feature>
<dbReference type="InterPro" id="IPR036412">
    <property type="entry name" value="HAD-like_sf"/>
</dbReference>
<dbReference type="InterPro" id="IPR059000">
    <property type="entry name" value="ATPase_P-type_domA"/>
</dbReference>